<gene>
    <name evidence="1" type="ORF">GGP41_003023</name>
</gene>
<dbReference type="EMBL" id="WNKQ01000019">
    <property type="protein sequence ID" value="KAF5845451.1"/>
    <property type="molecule type" value="Genomic_DNA"/>
</dbReference>
<comment type="caution">
    <text evidence="1">The sequence shown here is derived from an EMBL/GenBank/DDBJ whole genome shotgun (WGS) entry which is preliminary data.</text>
</comment>
<accession>A0A8H5Z9V8</accession>
<organism evidence="1 2">
    <name type="scientific">Cochliobolus sativus</name>
    <name type="common">Common root rot and spot blotch fungus</name>
    <name type="synonym">Bipolaris sorokiniana</name>
    <dbReference type="NCBI Taxonomy" id="45130"/>
    <lineage>
        <taxon>Eukaryota</taxon>
        <taxon>Fungi</taxon>
        <taxon>Dikarya</taxon>
        <taxon>Ascomycota</taxon>
        <taxon>Pezizomycotina</taxon>
        <taxon>Dothideomycetes</taxon>
        <taxon>Pleosporomycetidae</taxon>
        <taxon>Pleosporales</taxon>
        <taxon>Pleosporineae</taxon>
        <taxon>Pleosporaceae</taxon>
        <taxon>Bipolaris</taxon>
    </lineage>
</organism>
<protein>
    <submittedName>
        <fullName evidence="1">Uncharacterized protein</fullName>
    </submittedName>
</protein>
<reference evidence="1" key="1">
    <citation type="submission" date="2019-11" db="EMBL/GenBank/DDBJ databases">
        <title>Bipolaris sorokiniana Genome sequencing.</title>
        <authorList>
            <person name="Wang H."/>
        </authorList>
    </citation>
    <scope>NUCLEOTIDE SEQUENCE</scope>
</reference>
<dbReference type="AlphaFoldDB" id="A0A8H5Z9V8"/>
<evidence type="ECO:0000313" key="2">
    <source>
        <dbReference type="Proteomes" id="UP000624244"/>
    </source>
</evidence>
<proteinExistence type="predicted"/>
<evidence type="ECO:0000313" key="1">
    <source>
        <dbReference type="EMBL" id="KAF5845451.1"/>
    </source>
</evidence>
<name>A0A8H5Z9V8_COCSA</name>
<dbReference type="Proteomes" id="UP000624244">
    <property type="component" value="Unassembled WGS sequence"/>
</dbReference>
<sequence>MASGQASQTNIVTLAHCSTEHEAFFWGYHVYAVVTKRTERNTNTVTGQRTVTEEAFNDSLDLRTSRVVRAQS</sequence>